<dbReference type="EMBL" id="OX465084">
    <property type="protein sequence ID" value="CAI9297076.1"/>
    <property type="molecule type" value="Genomic_DNA"/>
</dbReference>
<reference evidence="1" key="1">
    <citation type="submission" date="2023-04" db="EMBL/GenBank/DDBJ databases">
        <authorList>
            <person name="Vijverberg K."/>
            <person name="Xiong W."/>
            <person name="Schranz E."/>
        </authorList>
    </citation>
    <scope>NUCLEOTIDE SEQUENCE</scope>
</reference>
<keyword evidence="2" id="KW-1185">Reference proteome</keyword>
<protein>
    <submittedName>
        <fullName evidence="1">Uncharacterized protein</fullName>
    </submittedName>
</protein>
<sequence length="192" mass="21953">MVLCWLRSVLYERESDPSLIAKGGKSPKILKYPAHSSSPLPYSIYNDSPPLSFLSIHPPLHPRPTPPTRSPRASAFTHVLTVDRESVFRLFEDSTNTEVEVRSLSFYPHRHTIEAGFVGSFTFTPTTVELERVYGVQLMLFKYVIYQPHPANPIPLHLTPTRSDSTHSLLPLWNRSIEAKRGRWKGEEHDSY</sequence>
<gene>
    <name evidence="1" type="ORF">LSALG_LOCUS35912</name>
</gene>
<dbReference type="Proteomes" id="UP001177003">
    <property type="component" value="Chromosome 8"/>
</dbReference>
<evidence type="ECO:0000313" key="2">
    <source>
        <dbReference type="Proteomes" id="UP001177003"/>
    </source>
</evidence>
<name>A0AA35ZRS2_LACSI</name>
<evidence type="ECO:0000313" key="1">
    <source>
        <dbReference type="EMBL" id="CAI9297076.1"/>
    </source>
</evidence>
<dbReference type="AlphaFoldDB" id="A0AA35ZRS2"/>
<proteinExistence type="predicted"/>
<organism evidence="1 2">
    <name type="scientific">Lactuca saligna</name>
    <name type="common">Willowleaf lettuce</name>
    <dbReference type="NCBI Taxonomy" id="75948"/>
    <lineage>
        <taxon>Eukaryota</taxon>
        <taxon>Viridiplantae</taxon>
        <taxon>Streptophyta</taxon>
        <taxon>Embryophyta</taxon>
        <taxon>Tracheophyta</taxon>
        <taxon>Spermatophyta</taxon>
        <taxon>Magnoliopsida</taxon>
        <taxon>eudicotyledons</taxon>
        <taxon>Gunneridae</taxon>
        <taxon>Pentapetalae</taxon>
        <taxon>asterids</taxon>
        <taxon>campanulids</taxon>
        <taxon>Asterales</taxon>
        <taxon>Asteraceae</taxon>
        <taxon>Cichorioideae</taxon>
        <taxon>Cichorieae</taxon>
        <taxon>Lactucinae</taxon>
        <taxon>Lactuca</taxon>
    </lineage>
</organism>
<accession>A0AA35ZRS2</accession>